<accession>A0A497XPY7</accession>
<dbReference type="GO" id="GO:0006284">
    <property type="term" value="P:base-excision repair"/>
    <property type="evidence" value="ECO:0007669"/>
    <property type="project" value="UniProtKB-UniRule"/>
</dbReference>
<dbReference type="SUPFAM" id="SSF55811">
    <property type="entry name" value="Nudix"/>
    <property type="match status" value="1"/>
</dbReference>
<dbReference type="InterPro" id="IPR011257">
    <property type="entry name" value="DNA_glycosylase"/>
</dbReference>
<evidence type="ECO:0000259" key="15">
    <source>
        <dbReference type="SMART" id="SM00478"/>
    </source>
</evidence>
<dbReference type="Proteomes" id="UP000268908">
    <property type="component" value="Unassembled WGS sequence"/>
</dbReference>
<evidence type="ECO:0000313" key="17">
    <source>
        <dbReference type="Proteomes" id="UP000268908"/>
    </source>
</evidence>
<dbReference type="SUPFAM" id="SSF48150">
    <property type="entry name" value="DNA-glycosylase"/>
    <property type="match status" value="1"/>
</dbReference>
<comment type="cofactor">
    <cofactor evidence="14">
        <name>[4Fe-4S] cluster</name>
        <dbReference type="ChEBI" id="CHEBI:49883"/>
    </cofactor>
    <text evidence="14">Binds 1 [4Fe-4S] cluster.</text>
</comment>
<evidence type="ECO:0000256" key="3">
    <source>
        <dbReference type="ARBA" id="ARBA00008343"/>
    </source>
</evidence>
<dbReference type="Pfam" id="PF14815">
    <property type="entry name" value="NUDIX_4"/>
    <property type="match status" value="1"/>
</dbReference>
<dbReference type="InterPro" id="IPR015797">
    <property type="entry name" value="NUDIX_hydrolase-like_dom_sf"/>
</dbReference>
<evidence type="ECO:0000313" key="16">
    <source>
        <dbReference type="EMBL" id="RLJ68418.1"/>
    </source>
</evidence>
<dbReference type="Gene3D" id="3.90.79.10">
    <property type="entry name" value="Nucleoside Triphosphate Pyrophosphohydrolase"/>
    <property type="match status" value="1"/>
</dbReference>
<dbReference type="GO" id="GO:0034039">
    <property type="term" value="F:8-oxo-7,8-dihydroguanine DNA N-glycosylase activity"/>
    <property type="evidence" value="ECO:0007669"/>
    <property type="project" value="TreeGrafter"/>
</dbReference>
<dbReference type="GO" id="GO:0000701">
    <property type="term" value="F:purine-specific mismatch base pair DNA N-glycosylase activity"/>
    <property type="evidence" value="ECO:0007669"/>
    <property type="project" value="UniProtKB-EC"/>
</dbReference>
<dbReference type="EMBL" id="RCCI01000004">
    <property type="protein sequence ID" value="RLJ68418.1"/>
    <property type="molecule type" value="Genomic_DNA"/>
</dbReference>
<dbReference type="PANTHER" id="PTHR42944:SF1">
    <property type="entry name" value="ADENINE DNA GLYCOSYLASE"/>
    <property type="match status" value="1"/>
</dbReference>
<feature type="domain" description="HhH-GPD" evidence="15">
    <location>
        <begin position="37"/>
        <end position="188"/>
    </location>
</feature>
<dbReference type="RefSeq" id="WP_121240317.1">
    <property type="nucleotide sequence ID" value="NZ_BHVV01000002.1"/>
</dbReference>
<keyword evidence="11" id="KW-0411">Iron-sulfur</keyword>
<evidence type="ECO:0000256" key="13">
    <source>
        <dbReference type="ARBA" id="ARBA00023295"/>
    </source>
</evidence>
<dbReference type="InterPro" id="IPR005760">
    <property type="entry name" value="A/G_AdeGlyc_MutY"/>
</dbReference>
<comment type="similarity">
    <text evidence="3 14">Belongs to the Nth/MutY family.</text>
</comment>
<evidence type="ECO:0000256" key="8">
    <source>
        <dbReference type="ARBA" id="ARBA00022763"/>
    </source>
</evidence>
<evidence type="ECO:0000256" key="11">
    <source>
        <dbReference type="ARBA" id="ARBA00023014"/>
    </source>
</evidence>
<gene>
    <name evidence="16" type="ORF">DFR35_0978</name>
</gene>
<dbReference type="GO" id="GO:0032357">
    <property type="term" value="F:oxidized purine DNA binding"/>
    <property type="evidence" value="ECO:0007669"/>
    <property type="project" value="TreeGrafter"/>
</dbReference>
<keyword evidence="8 14" id="KW-0227">DNA damage</keyword>
<evidence type="ECO:0000256" key="1">
    <source>
        <dbReference type="ARBA" id="ARBA00000843"/>
    </source>
</evidence>
<proteinExistence type="inferred from homology"/>
<sequence length="345" mass="38272">MSGFADRLIRWQKRHGRHDLPWQRTQDPYPVWLSEIMLQQTQVATVVPYYERFLGRFPTVAALAAAPVEQVMELWSGLGYYARARNLHACAREVMATHGGEFPRAPAALAELPGIGRSTANAIAAFCFGARMPILDGNVKRVLCRCLGIEGSPGTAALESRLWRHAEELLPSCDLPAYIQGQMDLGATVCTRARPRCEICPLAGTCIAHRENRVAELPTPRPRKTLPEREATLLVLRHGDRVLFERRPPAGIWGGLLSLPELPQGMEPVAHGAAHLGVCIATVSPAPTFSHVFTHFRLHIRPLVCAAEPLAQAGEPRWQWLDEEQWARAALPAPIRRILGLEAFR</sequence>
<evidence type="ECO:0000256" key="10">
    <source>
        <dbReference type="ARBA" id="ARBA00023004"/>
    </source>
</evidence>
<comment type="function">
    <text evidence="2">Adenine glycosylase active on G-A mispairs. MutY also corrects error-prone DNA synthesis past GO lesions which are due to the oxidatively damaged form of guanine: 7,8-dihydro-8-oxoguanine (8-oxo-dGTP).</text>
</comment>
<dbReference type="Pfam" id="PF00730">
    <property type="entry name" value="HhH-GPD"/>
    <property type="match status" value="1"/>
</dbReference>
<evidence type="ECO:0000256" key="7">
    <source>
        <dbReference type="ARBA" id="ARBA00022723"/>
    </source>
</evidence>
<dbReference type="EC" id="3.2.2.31" evidence="4 14"/>
<dbReference type="Gene3D" id="1.10.1670.10">
    <property type="entry name" value="Helix-hairpin-Helix base-excision DNA repair enzymes (C-terminal)"/>
    <property type="match status" value="1"/>
</dbReference>
<reference evidence="16 17" key="1">
    <citation type="submission" date="2018-10" db="EMBL/GenBank/DDBJ databases">
        <title>Genomic Encyclopedia of Type Strains, Phase IV (KMG-IV): sequencing the most valuable type-strain genomes for metagenomic binning, comparative biology and taxonomic classification.</title>
        <authorList>
            <person name="Goeker M."/>
        </authorList>
    </citation>
    <scope>NUCLEOTIDE SEQUENCE [LARGE SCALE GENOMIC DNA]</scope>
    <source>
        <strain evidence="16 17">DSM 26916</strain>
    </source>
</reference>
<dbReference type="OrthoDB" id="9802365at2"/>
<keyword evidence="9" id="KW-0378">Hydrolase</keyword>
<evidence type="ECO:0000256" key="6">
    <source>
        <dbReference type="ARBA" id="ARBA00022485"/>
    </source>
</evidence>
<keyword evidence="12" id="KW-0234">DNA repair</keyword>
<dbReference type="InterPro" id="IPR003265">
    <property type="entry name" value="HhH-GPD_domain"/>
</dbReference>
<dbReference type="SMART" id="SM00478">
    <property type="entry name" value="ENDO3c"/>
    <property type="match status" value="1"/>
</dbReference>
<dbReference type="InterPro" id="IPR023170">
    <property type="entry name" value="HhH_base_excis_C"/>
</dbReference>
<dbReference type="Pfam" id="PF00633">
    <property type="entry name" value="HHH"/>
    <property type="match status" value="1"/>
</dbReference>
<organism evidence="16 17">
    <name type="scientific">Sulfurisoma sediminicola</name>
    <dbReference type="NCBI Taxonomy" id="1381557"/>
    <lineage>
        <taxon>Bacteria</taxon>
        <taxon>Pseudomonadati</taxon>
        <taxon>Pseudomonadota</taxon>
        <taxon>Betaproteobacteria</taxon>
        <taxon>Nitrosomonadales</taxon>
        <taxon>Sterolibacteriaceae</taxon>
        <taxon>Sulfurisoma</taxon>
    </lineage>
</organism>
<evidence type="ECO:0000256" key="9">
    <source>
        <dbReference type="ARBA" id="ARBA00022801"/>
    </source>
</evidence>
<dbReference type="GO" id="GO:0035485">
    <property type="term" value="F:adenine/guanine mispair binding"/>
    <property type="evidence" value="ECO:0007669"/>
    <property type="project" value="TreeGrafter"/>
</dbReference>
<keyword evidence="17" id="KW-1185">Reference proteome</keyword>
<dbReference type="FunFam" id="1.10.340.30:FF:000002">
    <property type="entry name" value="Adenine DNA glycosylase"/>
    <property type="match status" value="1"/>
</dbReference>
<dbReference type="GO" id="GO:0006298">
    <property type="term" value="P:mismatch repair"/>
    <property type="evidence" value="ECO:0007669"/>
    <property type="project" value="TreeGrafter"/>
</dbReference>
<dbReference type="InterPro" id="IPR029119">
    <property type="entry name" value="MutY_C"/>
</dbReference>
<dbReference type="CDD" id="cd03431">
    <property type="entry name" value="NUDIX_DNA_Glycosylase_C-MutY"/>
    <property type="match status" value="1"/>
</dbReference>
<keyword evidence="6" id="KW-0004">4Fe-4S</keyword>
<dbReference type="PROSITE" id="PS00764">
    <property type="entry name" value="ENDONUCLEASE_III_1"/>
    <property type="match status" value="1"/>
</dbReference>
<protein>
    <recommendedName>
        <fullName evidence="5 14">Adenine DNA glycosylase</fullName>
        <ecNumber evidence="4 14">3.2.2.31</ecNumber>
    </recommendedName>
</protein>
<evidence type="ECO:0000256" key="2">
    <source>
        <dbReference type="ARBA" id="ARBA00002933"/>
    </source>
</evidence>
<dbReference type="CDD" id="cd00056">
    <property type="entry name" value="ENDO3c"/>
    <property type="match status" value="1"/>
</dbReference>
<evidence type="ECO:0000256" key="5">
    <source>
        <dbReference type="ARBA" id="ARBA00022023"/>
    </source>
</evidence>
<dbReference type="Gene3D" id="1.10.340.30">
    <property type="entry name" value="Hypothetical protein, domain 2"/>
    <property type="match status" value="1"/>
</dbReference>
<evidence type="ECO:0000256" key="14">
    <source>
        <dbReference type="RuleBase" id="RU365096"/>
    </source>
</evidence>
<keyword evidence="7" id="KW-0479">Metal-binding</keyword>
<comment type="catalytic activity">
    <reaction evidence="1 14">
        <text>Hydrolyzes free adenine bases from 7,8-dihydro-8-oxoguanine:adenine mismatched double-stranded DNA, leaving an apurinic site.</text>
        <dbReference type="EC" id="3.2.2.31"/>
    </reaction>
</comment>
<dbReference type="InterPro" id="IPR044298">
    <property type="entry name" value="MIG/MutY"/>
</dbReference>
<dbReference type="InterPro" id="IPR000445">
    <property type="entry name" value="HhH_motif"/>
</dbReference>
<dbReference type="PANTHER" id="PTHR42944">
    <property type="entry name" value="ADENINE DNA GLYCOSYLASE"/>
    <property type="match status" value="1"/>
</dbReference>
<comment type="caution">
    <text evidence="16">The sequence shown here is derived from an EMBL/GenBank/DDBJ whole genome shotgun (WGS) entry which is preliminary data.</text>
</comment>
<dbReference type="GO" id="GO:0046872">
    <property type="term" value="F:metal ion binding"/>
    <property type="evidence" value="ECO:0007669"/>
    <property type="project" value="UniProtKB-UniRule"/>
</dbReference>
<dbReference type="AlphaFoldDB" id="A0A497XPY7"/>
<keyword evidence="10 14" id="KW-0408">Iron</keyword>
<dbReference type="GO" id="GO:0051539">
    <property type="term" value="F:4 iron, 4 sulfur cluster binding"/>
    <property type="evidence" value="ECO:0007669"/>
    <property type="project" value="UniProtKB-UniRule"/>
</dbReference>
<evidence type="ECO:0000256" key="4">
    <source>
        <dbReference type="ARBA" id="ARBA00012045"/>
    </source>
</evidence>
<name>A0A497XPY7_9PROT</name>
<keyword evidence="13 14" id="KW-0326">Glycosidase</keyword>
<dbReference type="InterPro" id="IPR004035">
    <property type="entry name" value="Endouclease-III_FeS-bd_BS"/>
</dbReference>
<evidence type="ECO:0000256" key="12">
    <source>
        <dbReference type="ARBA" id="ARBA00023204"/>
    </source>
</evidence>
<dbReference type="NCBIfam" id="TIGR01084">
    <property type="entry name" value="mutY"/>
    <property type="match status" value="1"/>
</dbReference>